<reference evidence="1" key="1">
    <citation type="journal article" date="2015" name="Nature">
        <title>Complex archaea that bridge the gap between prokaryotes and eukaryotes.</title>
        <authorList>
            <person name="Spang A."/>
            <person name="Saw J.H."/>
            <person name="Jorgensen S.L."/>
            <person name="Zaremba-Niedzwiedzka K."/>
            <person name="Martijn J."/>
            <person name="Lind A.E."/>
            <person name="van Eijk R."/>
            <person name="Schleper C."/>
            <person name="Guy L."/>
            <person name="Ettema T.J."/>
        </authorList>
    </citation>
    <scope>NUCLEOTIDE SEQUENCE</scope>
</reference>
<dbReference type="EMBL" id="LAZR01015248">
    <property type="protein sequence ID" value="KKM14003.1"/>
    <property type="molecule type" value="Genomic_DNA"/>
</dbReference>
<accession>A0A0F9JVU9</accession>
<proteinExistence type="predicted"/>
<gene>
    <name evidence="1" type="ORF">LCGC14_1710470</name>
</gene>
<comment type="caution">
    <text evidence="1">The sequence shown here is derived from an EMBL/GenBank/DDBJ whole genome shotgun (WGS) entry which is preliminary data.</text>
</comment>
<organism evidence="1">
    <name type="scientific">marine sediment metagenome</name>
    <dbReference type="NCBI Taxonomy" id="412755"/>
    <lineage>
        <taxon>unclassified sequences</taxon>
        <taxon>metagenomes</taxon>
        <taxon>ecological metagenomes</taxon>
    </lineage>
</organism>
<evidence type="ECO:0000313" key="1">
    <source>
        <dbReference type="EMBL" id="KKM14003.1"/>
    </source>
</evidence>
<dbReference type="AlphaFoldDB" id="A0A0F9JVU9"/>
<feature type="non-terminal residue" evidence="1">
    <location>
        <position position="1"/>
    </location>
</feature>
<protein>
    <submittedName>
        <fullName evidence="1">Uncharacterized protein</fullName>
    </submittedName>
</protein>
<name>A0A0F9JVU9_9ZZZZ</name>
<sequence length="39" mass="4463">DKDLVPGARVMFPRKSGSSIMLNDVEHLLVTEDKIQFIY</sequence>